<dbReference type="OrthoDB" id="6513592at2759"/>
<keyword evidence="4 7" id="KW-0732">Signal</keyword>
<keyword evidence="10" id="KW-1185">Reference proteome</keyword>
<reference evidence="9" key="1">
    <citation type="submission" date="2020-11" db="EMBL/GenBank/DDBJ databases">
        <authorList>
            <person name="Tran Van P."/>
        </authorList>
    </citation>
    <scope>NUCLEOTIDE SEQUENCE</scope>
</reference>
<dbReference type="EMBL" id="OC859211">
    <property type="protein sequence ID" value="CAD7627324.1"/>
    <property type="molecule type" value="Genomic_DNA"/>
</dbReference>
<evidence type="ECO:0000256" key="7">
    <source>
        <dbReference type="SAM" id="SignalP"/>
    </source>
</evidence>
<dbReference type="PANTHER" id="PTHR11069">
    <property type="entry name" value="GLUCOSYLCERAMIDASE"/>
    <property type="match status" value="1"/>
</dbReference>
<dbReference type="GO" id="GO:0016020">
    <property type="term" value="C:membrane"/>
    <property type="evidence" value="ECO:0007669"/>
    <property type="project" value="GOC"/>
</dbReference>
<dbReference type="PANTHER" id="PTHR11069:SF23">
    <property type="entry name" value="LYSOSOMAL ACID GLUCOSYLCERAMIDASE"/>
    <property type="match status" value="1"/>
</dbReference>
<accession>A0A7R9KSD5</accession>
<feature type="domain" description="Glycosyl hydrolase family 30 TIM-barrel" evidence="8">
    <location>
        <begin position="102"/>
        <end position="387"/>
    </location>
</feature>
<keyword evidence="6" id="KW-0443">Lipid metabolism</keyword>
<evidence type="ECO:0000256" key="1">
    <source>
        <dbReference type="ARBA" id="ARBA00001013"/>
    </source>
</evidence>
<feature type="chain" id="PRO_5035591789" description="Glucosylceramidase" evidence="7">
    <location>
        <begin position="16"/>
        <end position="389"/>
    </location>
</feature>
<evidence type="ECO:0000256" key="2">
    <source>
        <dbReference type="ARBA" id="ARBA00005382"/>
    </source>
</evidence>
<sequence>MNTFISILFTTGVLAEKPCIRKDIPGSDYVCVCNHTYCDELPSIGRQSTAPGVALVYESTKSGHRFKQTLLSLVNSTHTGPKNVTKKHQTITIDTDLEYQRIYGFGGAFTDTTGWLLNSVPYQLSLSIIDSYFSTTGIEYSFGRVPISGTDYSVRPYTYNDDHNDKDLKHFSLQHEDYLWKIPYIKLAQKLSPHRVKLIATSWSPPAWMKTIEKIKVFAPLKGEPGGEYYQILANYLVKFLKAYKANGVDFWGLTAQNEPVQDHGINGLNMTAAQERDFIKLHLGPTLKKAGFGTDELKLLIFDDTSPHLREYVDTILIDPDTTQYVSGIAMHWYYNEIKGPFPDLLLDYIFQNYPEFFVINTEACSLTGAMNGNWDYAENYAFDIIRV</sequence>
<keyword evidence="6" id="KW-0746">Sphingolipid metabolism</keyword>
<dbReference type="Pfam" id="PF02055">
    <property type="entry name" value="Glyco_hydro_30"/>
    <property type="match status" value="1"/>
</dbReference>
<comment type="similarity">
    <text evidence="2 6">Belongs to the glycosyl hydrolase 30 family.</text>
</comment>
<proteinExistence type="inferred from homology"/>
<keyword evidence="5 6" id="KW-0378">Hydrolase</keyword>
<evidence type="ECO:0000256" key="3">
    <source>
        <dbReference type="ARBA" id="ARBA00012658"/>
    </source>
</evidence>
<dbReference type="PRINTS" id="PR00843">
    <property type="entry name" value="GLHYDRLASE30"/>
</dbReference>
<dbReference type="GO" id="GO:0004348">
    <property type="term" value="F:glucosylceramidase activity"/>
    <property type="evidence" value="ECO:0007669"/>
    <property type="project" value="UniProtKB-EC"/>
</dbReference>
<evidence type="ECO:0000256" key="6">
    <source>
        <dbReference type="RuleBase" id="RU361188"/>
    </source>
</evidence>
<dbReference type="SUPFAM" id="SSF51011">
    <property type="entry name" value="Glycosyl hydrolase domain"/>
    <property type="match status" value="1"/>
</dbReference>
<dbReference type="Proteomes" id="UP000759131">
    <property type="component" value="Unassembled WGS sequence"/>
</dbReference>
<dbReference type="SUPFAM" id="SSF51445">
    <property type="entry name" value="(Trans)glycosidases"/>
    <property type="match status" value="1"/>
</dbReference>
<dbReference type="EMBL" id="CAJPIZ010004636">
    <property type="protein sequence ID" value="CAG2107754.1"/>
    <property type="molecule type" value="Genomic_DNA"/>
</dbReference>
<evidence type="ECO:0000313" key="10">
    <source>
        <dbReference type="Proteomes" id="UP000759131"/>
    </source>
</evidence>
<organism evidence="9">
    <name type="scientific">Medioppia subpectinata</name>
    <dbReference type="NCBI Taxonomy" id="1979941"/>
    <lineage>
        <taxon>Eukaryota</taxon>
        <taxon>Metazoa</taxon>
        <taxon>Ecdysozoa</taxon>
        <taxon>Arthropoda</taxon>
        <taxon>Chelicerata</taxon>
        <taxon>Arachnida</taxon>
        <taxon>Acari</taxon>
        <taxon>Acariformes</taxon>
        <taxon>Sarcoptiformes</taxon>
        <taxon>Oribatida</taxon>
        <taxon>Brachypylina</taxon>
        <taxon>Oppioidea</taxon>
        <taxon>Oppiidae</taxon>
        <taxon>Medioppia</taxon>
    </lineage>
</organism>
<dbReference type="GO" id="GO:0006680">
    <property type="term" value="P:glucosylceramide catabolic process"/>
    <property type="evidence" value="ECO:0007669"/>
    <property type="project" value="TreeGrafter"/>
</dbReference>
<protein>
    <recommendedName>
        <fullName evidence="3 6">Glucosylceramidase</fullName>
        <ecNumber evidence="3 6">3.2.1.45</ecNumber>
    </recommendedName>
</protein>
<dbReference type="InterPro" id="IPR001139">
    <property type="entry name" value="Glyco_hydro_30"/>
</dbReference>
<gene>
    <name evidence="9" type="ORF">OSB1V03_LOCUS7754</name>
</gene>
<dbReference type="InterPro" id="IPR033453">
    <property type="entry name" value="Glyco_hydro_30_TIM-barrel"/>
</dbReference>
<evidence type="ECO:0000259" key="8">
    <source>
        <dbReference type="Pfam" id="PF02055"/>
    </source>
</evidence>
<dbReference type="AlphaFoldDB" id="A0A7R9KSD5"/>
<evidence type="ECO:0000256" key="5">
    <source>
        <dbReference type="ARBA" id="ARBA00022801"/>
    </source>
</evidence>
<dbReference type="Gene3D" id="3.20.20.80">
    <property type="entry name" value="Glycosidases"/>
    <property type="match status" value="1"/>
</dbReference>
<comment type="catalytic activity">
    <reaction evidence="1">
        <text>a beta-D-glucosyl-(1&lt;-&gt;1')-N-acylsphing-4-enine + H2O = an N-acylsphing-4-enine + D-glucose</text>
        <dbReference type="Rhea" id="RHEA:13269"/>
        <dbReference type="ChEBI" id="CHEBI:4167"/>
        <dbReference type="ChEBI" id="CHEBI:15377"/>
        <dbReference type="ChEBI" id="CHEBI:22801"/>
        <dbReference type="ChEBI" id="CHEBI:52639"/>
        <dbReference type="EC" id="3.2.1.45"/>
    </reaction>
    <physiologicalReaction direction="left-to-right" evidence="1">
        <dbReference type="Rhea" id="RHEA:13270"/>
    </physiologicalReaction>
</comment>
<evidence type="ECO:0000313" key="9">
    <source>
        <dbReference type="EMBL" id="CAD7627324.1"/>
    </source>
</evidence>
<keyword evidence="6" id="KW-0326">Glycosidase</keyword>
<dbReference type="EC" id="3.2.1.45" evidence="3 6"/>
<evidence type="ECO:0000256" key="4">
    <source>
        <dbReference type="ARBA" id="ARBA00022729"/>
    </source>
</evidence>
<name>A0A7R9KSD5_9ACAR</name>
<feature type="signal peptide" evidence="7">
    <location>
        <begin position="1"/>
        <end position="15"/>
    </location>
</feature>
<dbReference type="InterPro" id="IPR017853">
    <property type="entry name" value="GH"/>
</dbReference>